<accession>A0A834T690</accession>
<comment type="caution">
    <text evidence="1">The sequence shown here is derived from an EMBL/GenBank/DDBJ whole genome shotgun (WGS) entry which is preliminary data.</text>
</comment>
<gene>
    <name evidence="1" type="ORF">G2W53_030144</name>
</gene>
<dbReference type="AlphaFoldDB" id="A0A834T690"/>
<proteinExistence type="predicted"/>
<dbReference type="EMBL" id="JAAIUW010000009">
    <property type="protein sequence ID" value="KAF7816175.1"/>
    <property type="molecule type" value="Genomic_DNA"/>
</dbReference>
<name>A0A834T690_9FABA</name>
<evidence type="ECO:0000313" key="1">
    <source>
        <dbReference type="EMBL" id="KAF7816175.1"/>
    </source>
</evidence>
<sequence length="113" mass="12626">MVNQAYVGKNRFEYGAIGGSNVKDFRGGETGCGEWERGKGVESQTLIFRTNRNRGKLVMQDDDSFEASEIANATIVMEMRGIYIECSWSAVLCSELLFHSSIWGMELAEAPYI</sequence>
<protein>
    <submittedName>
        <fullName evidence="1">Uncharacterized protein</fullName>
    </submittedName>
</protein>
<reference evidence="1" key="1">
    <citation type="submission" date="2020-09" db="EMBL/GenBank/DDBJ databases">
        <title>Genome-Enabled Discovery of Anthraquinone Biosynthesis in Senna tora.</title>
        <authorList>
            <person name="Kang S.-H."/>
            <person name="Pandey R.P."/>
            <person name="Lee C.-M."/>
            <person name="Sim J.-S."/>
            <person name="Jeong J.-T."/>
            <person name="Choi B.-S."/>
            <person name="Jung M."/>
            <person name="Ginzburg D."/>
            <person name="Zhao K."/>
            <person name="Won S.Y."/>
            <person name="Oh T.-J."/>
            <person name="Yu Y."/>
            <person name="Kim N.-H."/>
            <person name="Lee O.R."/>
            <person name="Lee T.-H."/>
            <person name="Bashyal P."/>
            <person name="Kim T.-S."/>
            <person name="Lee W.-H."/>
            <person name="Kawkins C."/>
            <person name="Kim C.-K."/>
            <person name="Kim J.S."/>
            <person name="Ahn B.O."/>
            <person name="Rhee S.Y."/>
            <person name="Sohng J.K."/>
        </authorList>
    </citation>
    <scope>NUCLEOTIDE SEQUENCE</scope>
    <source>
        <tissue evidence="1">Leaf</tissue>
    </source>
</reference>
<organism evidence="1 2">
    <name type="scientific">Senna tora</name>
    <dbReference type="NCBI Taxonomy" id="362788"/>
    <lineage>
        <taxon>Eukaryota</taxon>
        <taxon>Viridiplantae</taxon>
        <taxon>Streptophyta</taxon>
        <taxon>Embryophyta</taxon>
        <taxon>Tracheophyta</taxon>
        <taxon>Spermatophyta</taxon>
        <taxon>Magnoliopsida</taxon>
        <taxon>eudicotyledons</taxon>
        <taxon>Gunneridae</taxon>
        <taxon>Pentapetalae</taxon>
        <taxon>rosids</taxon>
        <taxon>fabids</taxon>
        <taxon>Fabales</taxon>
        <taxon>Fabaceae</taxon>
        <taxon>Caesalpinioideae</taxon>
        <taxon>Cassia clade</taxon>
        <taxon>Senna</taxon>
    </lineage>
</organism>
<evidence type="ECO:0000313" key="2">
    <source>
        <dbReference type="Proteomes" id="UP000634136"/>
    </source>
</evidence>
<dbReference type="Proteomes" id="UP000634136">
    <property type="component" value="Unassembled WGS sequence"/>
</dbReference>
<keyword evidence="2" id="KW-1185">Reference proteome</keyword>